<dbReference type="Pfam" id="PF00589">
    <property type="entry name" value="Phage_integrase"/>
    <property type="match status" value="1"/>
</dbReference>
<accession>A0ABY4JCL6</accession>
<keyword evidence="1" id="KW-0233">DNA recombination</keyword>
<keyword evidence="2" id="KW-0175">Coiled coil</keyword>
<name>A0ABY4JCL6_9BACT</name>
<dbReference type="SUPFAM" id="SSF56349">
    <property type="entry name" value="DNA breaking-rejoining enzymes"/>
    <property type="match status" value="1"/>
</dbReference>
<evidence type="ECO:0000313" key="4">
    <source>
        <dbReference type="EMBL" id="UPL50558.1"/>
    </source>
</evidence>
<dbReference type="InterPro" id="IPR011010">
    <property type="entry name" value="DNA_brk_join_enz"/>
</dbReference>
<dbReference type="Proteomes" id="UP000829647">
    <property type="component" value="Chromosome"/>
</dbReference>
<feature type="domain" description="Tyr recombinase" evidence="3">
    <location>
        <begin position="318"/>
        <end position="510"/>
    </location>
</feature>
<evidence type="ECO:0000313" key="5">
    <source>
        <dbReference type="Proteomes" id="UP000829647"/>
    </source>
</evidence>
<sequence>MARPKSTACRITTALRTDGIYKDAVQKPLYVRYSFGSDQSHKVPTLFDAKEGELTEAGYLKPSARPDREAINVYLQAVRERLQQAHNIVAASAESVTGKLVAAEYDRLTKEAVAAAEAQTQAELKRAKFKEKANRIANEFSEAVIYEEIPAREAHIAKLEAELQTKRNTLINLKKEKNLYEDDKLTTWLLNYAQRNGSTTLAKSTQRTNNSFVETVKQFDPEARIGNINDVWLVKFQDFLINTPSRTPIYSIITVGKNRIKGDFLKWQIGKTRSNETVLNYIDKVKSCLNYYTIHDDKLPDGVKVNPHYKRYEFTLSRKPERVYTLEEQDLVDLMAMDHLSKSLERARLLLLFLCATSLRYSDASTLTAHNIQKGYIHKATQKGKKKGTEVYIKINPVSQYVLDRCENNISSIAMDDDYLNNLLPQILKPLPSMQQMVDFVDVSGDNDTVTYVPKYEAIRTHSGRRTHINILLDYNVPLHDIMSITGHKQIKTLEGYMQKRRKELREHTLNIFELPVRK</sequence>
<dbReference type="InterPro" id="IPR013762">
    <property type="entry name" value="Integrase-like_cat_sf"/>
</dbReference>
<dbReference type="RefSeq" id="WP_247976570.1">
    <property type="nucleotide sequence ID" value="NZ_CP095848.1"/>
</dbReference>
<dbReference type="PROSITE" id="PS51898">
    <property type="entry name" value="TYR_RECOMBINASE"/>
    <property type="match status" value="1"/>
</dbReference>
<gene>
    <name evidence="4" type="ORF">MWH26_06525</name>
</gene>
<evidence type="ECO:0000259" key="3">
    <source>
        <dbReference type="PROSITE" id="PS51898"/>
    </source>
</evidence>
<reference evidence="4 5" key="1">
    <citation type="submission" date="2022-04" db="EMBL/GenBank/DDBJ databases">
        <title>Hymenobacter sp. isolated from the air.</title>
        <authorList>
            <person name="Won M."/>
            <person name="Lee C.-M."/>
            <person name="Woen H.-Y."/>
            <person name="Kwon S.-W."/>
        </authorList>
    </citation>
    <scope>NUCLEOTIDE SEQUENCE [LARGE SCALE GENOMIC DNA]</scope>
    <source>
        <strain evidence="5">5516 S-25</strain>
    </source>
</reference>
<evidence type="ECO:0000256" key="2">
    <source>
        <dbReference type="SAM" id="Coils"/>
    </source>
</evidence>
<organism evidence="4 5">
    <name type="scientific">Hymenobacter sublimis</name>
    <dbReference type="NCBI Taxonomy" id="2933777"/>
    <lineage>
        <taxon>Bacteria</taxon>
        <taxon>Pseudomonadati</taxon>
        <taxon>Bacteroidota</taxon>
        <taxon>Cytophagia</taxon>
        <taxon>Cytophagales</taxon>
        <taxon>Hymenobacteraceae</taxon>
        <taxon>Hymenobacter</taxon>
    </lineage>
</organism>
<dbReference type="Gene3D" id="1.10.443.10">
    <property type="entry name" value="Intergrase catalytic core"/>
    <property type="match status" value="1"/>
</dbReference>
<proteinExistence type="predicted"/>
<protein>
    <submittedName>
        <fullName evidence="4">Tyrosine-type recombinase/integrase</fullName>
    </submittedName>
</protein>
<feature type="coiled-coil region" evidence="2">
    <location>
        <begin position="156"/>
        <end position="183"/>
    </location>
</feature>
<dbReference type="InterPro" id="IPR002104">
    <property type="entry name" value="Integrase_catalytic"/>
</dbReference>
<dbReference type="EMBL" id="CP095848">
    <property type="protein sequence ID" value="UPL50558.1"/>
    <property type="molecule type" value="Genomic_DNA"/>
</dbReference>
<keyword evidence="5" id="KW-1185">Reference proteome</keyword>
<evidence type="ECO:0000256" key="1">
    <source>
        <dbReference type="ARBA" id="ARBA00023172"/>
    </source>
</evidence>